<protein>
    <submittedName>
        <fullName evidence="1">Uncharacterized protein</fullName>
    </submittedName>
</protein>
<name>A0A4R7S3T6_9BACT</name>
<gene>
    <name evidence="1" type="ORF">EI77_01527</name>
</gene>
<reference evidence="1 2" key="1">
    <citation type="submission" date="2019-03" db="EMBL/GenBank/DDBJ databases">
        <title>Genomic Encyclopedia of Archaeal and Bacterial Type Strains, Phase II (KMG-II): from individual species to whole genera.</title>
        <authorList>
            <person name="Goeker M."/>
        </authorList>
    </citation>
    <scope>NUCLEOTIDE SEQUENCE [LARGE SCALE GENOMIC DNA]</scope>
    <source>
        <strain evidence="1 2">ATCC 25309</strain>
    </source>
</reference>
<sequence length="88" mass="9743">MDNAYNFDSAVNLTVENDVFAKGRATESRCKFRSGSAHAVVTGQMGNPIPKLEHKKISLPHTVIGNVDPNISQILQSNWRINNLRHTA</sequence>
<evidence type="ECO:0000313" key="2">
    <source>
        <dbReference type="Proteomes" id="UP000295662"/>
    </source>
</evidence>
<dbReference type="EMBL" id="SOCA01000002">
    <property type="protein sequence ID" value="TDU73060.1"/>
    <property type="molecule type" value="Genomic_DNA"/>
</dbReference>
<accession>A0A4R7S3T6</accession>
<keyword evidence="2" id="KW-1185">Reference proteome</keyword>
<dbReference type="AlphaFoldDB" id="A0A4R7S3T6"/>
<comment type="caution">
    <text evidence="1">The sequence shown here is derived from an EMBL/GenBank/DDBJ whole genome shotgun (WGS) entry which is preliminary data.</text>
</comment>
<organism evidence="1 2">
    <name type="scientific">Prosthecobacter fusiformis</name>
    <dbReference type="NCBI Taxonomy" id="48464"/>
    <lineage>
        <taxon>Bacteria</taxon>
        <taxon>Pseudomonadati</taxon>
        <taxon>Verrucomicrobiota</taxon>
        <taxon>Verrucomicrobiia</taxon>
        <taxon>Verrucomicrobiales</taxon>
        <taxon>Verrucomicrobiaceae</taxon>
        <taxon>Prosthecobacter</taxon>
    </lineage>
</organism>
<dbReference type="Proteomes" id="UP000295662">
    <property type="component" value="Unassembled WGS sequence"/>
</dbReference>
<evidence type="ECO:0000313" key="1">
    <source>
        <dbReference type="EMBL" id="TDU73060.1"/>
    </source>
</evidence>
<proteinExistence type="predicted"/>